<keyword evidence="3" id="KW-0813">Transport</keyword>
<dbReference type="GO" id="GO:0070069">
    <property type="term" value="C:cytochrome complex"/>
    <property type="evidence" value="ECO:0007669"/>
    <property type="project" value="TreeGrafter"/>
</dbReference>
<gene>
    <name evidence="13" type="primary">cydB</name>
    <name evidence="13" type="ORF">DB44_CW00730</name>
</gene>
<keyword evidence="8" id="KW-0249">Electron transport</keyword>
<keyword evidence="5" id="KW-0349">Heme</keyword>
<evidence type="ECO:0000256" key="5">
    <source>
        <dbReference type="ARBA" id="ARBA00022617"/>
    </source>
</evidence>
<dbReference type="EMBL" id="JSAN01000069">
    <property type="protein sequence ID" value="KIC71900.1"/>
    <property type="molecule type" value="Genomic_DNA"/>
</dbReference>
<dbReference type="PANTHER" id="PTHR43141:SF5">
    <property type="entry name" value="CYTOCHROME BD-I UBIQUINOL OXIDASE SUBUNIT 2"/>
    <property type="match status" value="1"/>
</dbReference>
<dbReference type="GO" id="GO:0009055">
    <property type="term" value="F:electron transfer activity"/>
    <property type="evidence" value="ECO:0007669"/>
    <property type="project" value="TreeGrafter"/>
</dbReference>
<evidence type="ECO:0000256" key="6">
    <source>
        <dbReference type="ARBA" id="ARBA00022692"/>
    </source>
</evidence>
<feature type="transmembrane region" description="Helical" evidence="12">
    <location>
        <begin position="199"/>
        <end position="222"/>
    </location>
</feature>
<feature type="transmembrane region" description="Helical" evidence="12">
    <location>
        <begin position="163"/>
        <end position="187"/>
    </location>
</feature>
<name>A0A0C1JKT1_9BACT</name>
<evidence type="ECO:0000313" key="14">
    <source>
        <dbReference type="Proteomes" id="UP000031465"/>
    </source>
</evidence>
<comment type="similarity">
    <text evidence="2">Belongs to the cytochrome ubiquinol oxidase subunit 2 family.</text>
</comment>
<dbReference type="GO" id="GO:0005886">
    <property type="term" value="C:plasma membrane"/>
    <property type="evidence" value="ECO:0007669"/>
    <property type="project" value="UniProtKB-SubCell"/>
</dbReference>
<protein>
    <submittedName>
        <fullName evidence="13">Cytochrome d ubiquinol oxidase subunit 2</fullName>
        <ecNumber evidence="13">1.10.3.-</ecNumber>
    </submittedName>
</protein>
<evidence type="ECO:0000313" key="13">
    <source>
        <dbReference type="EMBL" id="KIC71900.1"/>
    </source>
</evidence>
<keyword evidence="11 12" id="KW-0472">Membrane</keyword>
<evidence type="ECO:0000256" key="10">
    <source>
        <dbReference type="ARBA" id="ARBA00023004"/>
    </source>
</evidence>
<feature type="transmembrane region" description="Helical" evidence="12">
    <location>
        <begin position="87"/>
        <end position="107"/>
    </location>
</feature>
<feature type="transmembrane region" description="Helical" evidence="12">
    <location>
        <begin position="311"/>
        <end position="334"/>
    </location>
</feature>
<feature type="transmembrane region" description="Helical" evidence="12">
    <location>
        <begin position="234"/>
        <end position="250"/>
    </location>
</feature>
<reference evidence="13 14" key="1">
    <citation type="journal article" date="2014" name="Mol. Biol. Evol.">
        <title>Massive expansion of Ubiquitination-related gene families within the Chlamydiae.</title>
        <authorList>
            <person name="Domman D."/>
            <person name="Collingro A."/>
            <person name="Lagkouvardos I."/>
            <person name="Gehre L."/>
            <person name="Weinmaier T."/>
            <person name="Rattei T."/>
            <person name="Subtil A."/>
            <person name="Horn M."/>
        </authorList>
    </citation>
    <scope>NUCLEOTIDE SEQUENCE [LARGE SCALE GENOMIC DNA]</scope>
    <source>
        <strain evidence="13 14">EI2</strain>
    </source>
</reference>
<evidence type="ECO:0000256" key="7">
    <source>
        <dbReference type="ARBA" id="ARBA00022723"/>
    </source>
</evidence>
<feature type="transmembrane region" description="Helical" evidence="12">
    <location>
        <begin position="119"/>
        <end position="143"/>
    </location>
</feature>
<feature type="transmembrane region" description="Helical" evidence="12">
    <location>
        <begin position="12"/>
        <end position="41"/>
    </location>
</feature>
<keyword evidence="6 12" id="KW-0812">Transmembrane</keyword>
<feature type="transmembrane region" description="Helical" evidence="12">
    <location>
        <begin position="262"/>
        <end position="280"/>
    </location>
</feature>
<comment type="caution">
    <text evidence="13">The sequence shown here is derived from an EMBL/GenBank/DDBJ whole genome shotgun (WGS) entry which is preliminary data.</text>
</comment>
<dbReference type="InterPro" id="IPR003317">
    <property type="entry name" value="Cyt-d_oxidase_su2"/>
</dbReference>
<organism evidence="13 14">
    <name type="scientific">Candidatus Protochlamydia amoebophila</name>
    <dbReference type="NCBI Taxonomy" id="362787"/>
    <lineage>
        <taxon>Bacteria</taxon>
        <taxon>Pseudomonadati</taxon>
        <taxon>Chlamydiota</taxon>
        <taxon>Chlamydiia</taxon>
        <taxon>Parachlamydiales</taxon>
        <taxon>Parachlamydiaceae</taxon>
        <taxon>Candidatus Protochlamydia</taxon>
    </lineage>
</organism>
<proteinExistence type="inferred from homology"/>
<keyword evidence="13" id="KW-0560">Oxidoreductase</keyword>
<comment type="subcellular location">
    <subcellularLocation>
        <location evidence="1">Cell membrane</location>
        <topology evidence="1">Multi-pass membrane protein</topology>
    </subcellularLocation>
</comment>
<evidence type="ECO:0000256" key="11">
    <source>
        <dbReference type="ARBA" id="ARBA00023136"/>
    </source>
</evidence>
<keyword evidence="7" id="KW-0479">Metal-binding</keyword>
<keyword evidence="10" id="KW-0408">Iron</keyword>
<keyword evidence="4" id="KW-1003">Cell membrane</keyword>
<dbReference type="NCBIfam" id="TIGR00203">
    <property type="entry name" value="cydB"/>
    <property type="match status" value="1"/>
</dbReference>
<evidence type="ECO:0000256" key="4">
    <source>
        <dbReference type="ARBA" id="ARBA00022475"/>
    </source>
</evidence>
<evidence type="ECO:0000256" key="9">
    <source>
        <dbReference type="ARBA" id="ARBA00022989"/>
    </source>
</evidence>
<dbReference type="GO" id="GO:0019646">
    <property type="term" value="P:aerobic electron transport chain"/>
    <property type="evidence" value="ECO:0007669"/>
    <property type="project" value="TreeGrafter"/>
</dbReference>
<dbReference type="PATRIC" id="fig|362787.3.peg.1151"/>
<dbReference type="PANTHER" id="PTHR43141">
    <property type="entry name" value="CYTOCHROME BD2 SUBUNIT II"/>
    <property type="match status" value="1"/>
</dbReference>
<keyword evidence="9 12" id="KW-1133">Transmembrane helix</keyword>
<dbReference type="GO" id="GO:0016682">
    <property type="term" value="F:oxidoreductase activity, acting on diphenols and related substances as donors, oxygen as acceptor"/>
    <property type="evidence" value="ECO:0007669"/>
    <property type="project" value="TreeGrafter"/>
</dbReference>
<dbReference type="PIRSF" id="PIRSF000267">
    <property type="entry name" value="Cyt_oxidse_sub2"/>
    <property type="match status" value="1"/>
</dbReference>
<evidence type="ECO:0000256" key="3">
    <source>
        <dbReference type="ARBA" id="ARBA00022448"/>
    </source>
</evidence>
<sequence>MIMIPVSNLEFGWFTIFVILLTGYAILDGFDLGVGMLHLFAKKDIERRVMLNSIGPVWDGNEVWLVTAGGALFAGFPDIYATMLSAFYVPVMALLSALIFRAVAIEFRSKKQMAWWRWTWDIAFSLGSLMIAFILGLVMGNLIRGMQLDGHKEFIGQLEDLLQPYALLVGGMTVFLFLMHGSIYILMKTEGEFHDRMRMKAVSCIIFFIITYAITTMATLIYMPHMIEAFRHNPFFFIIALINLLAVANIPREIYFGKDSRAFICSCLNIICLLALYAIGTYPNVIRSIDQPDVLSLTIYNSASSVKTLEILFLIALIGVPLVIAYTTAIYYIFRGKVKIDPHSY</sequence>
<evidence type="ECO:0000256" key="1">
    <source>
        <dbReference type="ARBA" id="ARBA00004651"/>
    </source>
</evidence>
<evidence type="ECO:0000256" key="8">
    <source>
        <dbReference type="ARBA" id="ARBA00022982"/>
    </source>
</evidence>
<dbReference type="EC" id="1.10.3.-" evidence="13"/>
<evidence type="ECO:0000256" key="12">
    <source>
        <dbReference type="SAM" id="Phobius"/>
    </source>
</evidence>
<evidence type="ECO:0000256" key="2">
    <source>
        <dbReference type="ARBA" id="ARBA00007543"/>
    </source>
</evidence>
<dbReference type="AlphaFoldDB" id="A0A0C1JKT1"/>
<dbReference type="GO" id="GO:0046872">
    <property type="term" value="F:metal ion binding"/>
    <property type="evidence" value="ECO:0007669"/>
    <property type="project" value="UniProtKB-KW"/>
</dbReference>
<dbReference type="Pfam" id="PF02322">
    <property type="entry name" value="Cyt_bd_oxida_II"/>
    <property type="match status" value="1"/>
</dbReference>
<accession>A0A0C1JKT1</accession>
<dbReference type="Proteomes" id="UP000031465">
    <property type="component" value="Unassembled WGS sequence"/>
</dbReference>